<evidence type="ECO:0000313" key="3">
    <source>
        <dbReference type="EMBL" id="ORX88719.1"/>
    </source>
</evidence>
<dbReference type="OrthoDB" id="5597238at2759"/>
<dbReference type="InParanoid" id="A0A1Y1XSI3"/>
<evidence type="ECO:0000313" key="4">
    <source>
        <dbReference type="Proteomes" id="UP000193498"/>
    </source>
</evidence>
<keyword evidence="4" id="KW-1185">Reference proteome</keyword>
<name>A0A1Y1XSI3_9FUNG</name>
<evidence type="ECO:0000256" key="1">
    <source>
        <dbReference type="SAM" id="MobiDB-lite"/>
    </source>
</evidence>
<reference evidence="3 4" key="1">
    <citation type="submission" date="2016-07" db="EMBL/GenBank/DDBJ databases">
        <title>Pervasive Adenine N6-methylation of Active Genes in Fungi.</title>
        <authorList>
            <consortium name="DOE Joint Genome Institute"/>
            <person name="Mondo S.J."/>
            <person name="Dannebaum R.O."/>
            <person name="Kuo R.C."/>
            <person name="Labutti K."/>
            <person name="Haridas S."/>
            <person name="Kuo A."/>
            <person name="Salamov A."/>
            <person name="Ahrendt S.R."/>
            <person name="Lipzen A."/>
            <person name="Sullivan W."/>
            <person name="Andreopoulos W.B."/>
            <person name="Clum A."/>
            <person name="Lindquist E."/>
            <person name="Daum C."/>
            <person name="Ramamoorthy G.K."/>
            <person name="Gryganskyi A."/>
            <person name="Culley D."/>
            <person name="Magnuson J.K."/>
            <person name="James T.Y."/>
            <person name="O'Malley M.A."/>
            <person name="Stajich J.E."/>
            <person name="Spatafora J.W."/>
            <person name="Visel A."/>
            <person name="Grigoriev I.V."/>
        </authorList>
    </citation>
    <scope>NUCLEOTIDE SEQUENCE [LARGE SCALE GENOMIC DNA]</scope>
    <source>
        <strain evidence="3 4">CBS 931.73</strain>
    </source>
</reference>
<dbReference type="EMBL" id="MCFE01000504">
    <property type="protein sequence ID" value="ORX88719.1"/>
    <property type="molecule type" value="Genomic_DNA"/>
</dbReference>
<dbReference type="AlphaFoldDB" id="A0A1Y1XSI3"/>
<feature type="compositionally biased region" description="Low complexity" evidence="1">
    <location>
        <begin position="94"/>
        <end position="144"/>
    </location>
</feature>
<proteinExistence type="predicted"/>
<protein>
    <recommendedName>
        <fullName evidence="5">Extracellular membrane protein CFEM domain-containing protein</fullName>
    </recommendedName>
</protein>
<feature type="signal peptide" evidence="2">
    <location>
        <begin position="1"/>
        <end position="19"/>
    </location>
</feature>
<sequence>MHASRRFLLISALVATAMADTPASVNATEVDPRVQCMQERSCGSDVNCIARCFNVPSPDDQAIGETLKCVADCKSDDIVAVINCRQLCVGEHFQPTGTPNTTPTETSTSQTGNPTQSQSPSGTQSSTTPNPTNTNDASADSNSGASAPTVFSVISLAAAFAALSVLL</sequence>
<comment type="caution">
    <text evidence="3">The sequence shown here is derived from an EMBL/GenBank/DDBJ whole genome shotgun (WGS) entry which is preliminary data.</text>
</comment>
<evidence type="ECO:0000256" key="2">
    <source>
        <dbReference type="SAM" id="SignalP"/>
    </source>
</evidence>
<evidence type="ECO:0008006" key="5">
    <source>
        <dbReference type="Google" id="ProtNLM"/>
    </source>
</evidence>
<feature type="chain" id="PRO_5013118785" description="Extracellular membrane protein CFEM domain-containing protein" evidence="2">
    <location>
        <begin position="20"/>
        <end position="167"/>
    </location>
</feature>
<accession>A0A1Y1XSI3</accession>
<organism evidence="3 4">
    <name type="scientific">Basidiobolus meristosporus CBS 931.73</name>
    <dbReference type="NCBI Taxonomy" id="1314790"/>
    <lineage>
        <taxon>Eukaryota</taxon>
        <taxon>Fungi</taxon>
        <taxon>Fungi incertae sedis</taxon>
        <taxon>Zoopagomycota</taxon>
        <taxon>Entomophthoromycotina</taxon>
        <taxon>Basidiobolomycetes</taxon>
        <taxon>Basidiobolales</taxon>
        <taxon>Basidiobolaceae</taxon>
        <taxon>Basidiobolus</taxon>
    </lineage>
</organism>
<feature type="region of interest" description="Disordered" evidence="1">
    <location>
        <begin position="93"/>
        <end position="144"/>
    </location>
</feature>
<gene>
    <name evidence="3" type="ORF">K493DRAFT_319264</name>
</gene>
<keyword evidence="2" id="KW-0732">Signal</keyword>
<dbReference type="Proteomes" id="UP000193498">
    <property type="component" value="Unassembled WGS sequence"/>
</dbReference>